<dbReference type="InterPro" id="IPR036615">
    <property type="entry name" value="Mur_ligase_C_dom_sf"/>
</dbReference>
<dbReference type="PROSITE" id="PS01011">
    <property type="entry name" value="FOLYLPOLYGLU_SYNT_1"/>
    <property type="match status" value="1"/>
</dbReference>
<keyword evidence="7 17" id="KW-0554">One-carbon metabolism</keyword>
<dbReference type="GO" id="GO:0005759">
    <property type="term" value="C:mitochondrial matrix"/>
    <property type="evidence" value="ECO:0007669"/>
    <property type="project" value="UniProtKB-SubCell"/>
</dbReference>
<dbReference type="PANTHER" id="PTHR11136">
    <property type="entry name" value="FOLYLPOLYGLUTAMATE SYNTHASE-RELATED"/>
    <property type="match status" value="1"/>
</dbReference>
<evidence type="ECO:0000256" key="7">
    <source>
        <dbReference type="ARBA" id="ARBA00022563"/>
    </source>
</evidence>
<evidence type="ECO:0000256" key="10">
    <source>
        <dbReference type="ARBA" id="ARBA00022741"/>
    </source>
</evidence>
<dbReference type="GO" id="GO:0005743">
    <property type="term" value="C:mitochondrial inner membrane"/>
    <property type="evidence" value="ECO:0007669"/>
    <property type="project" value="UniProtKB-SubCell"/>
</dbReference>
<dbReference type="InterPro" id="IPR023600">
    <property type="entry name" value="Folylpolyglutamate_synth_euk"/>
</dbReference>
<dbReference type="EMBL" id="MCFJ01000031">
    <property type="protein sequence ID" value="ORY54855.1"/>
    <property type="molecule type" value="Genomic_DNA"/>
</dbReference>
<feature type="binding site" evidence="19">
    <location>
        <position position="265"/>
    </location>
    <ligand>
        <name>Mg(2+)</name>
        <dbReference type="ChEBI" id="CHEBI:18420"/>
        <label>1</label>
    </ligand>
</feature>
<comment type="pathway">
    <text evidence="4 17">Cofactor biosynthesis; tetrahydrofolylpolyglutamate biosynthesis.</text>
</comment>
<evidence type="ECO:0000256" key="2">
    <source>
        <dbReference type="ARBA" id="ARBA00004305"/>
    </source>
</evidence>
<evidence type="ECO:0000313" key="20">
    <source>
        <dbReference type="EMBL" id="ORY54855.1"/>
    </source>
</evidence>
<keyword evidence="21" id="KW-1185">Reference proteome</keyword>
<evidence type="ECO:0000256" key="8">
    <source>
        <dbReference type="ARBA" id="ARBA00022598"/>
    </source>
</evidence>
<dbReference type="InterPro" id="IPR036565">
    <property type="entry name" value="Mur-like_cat_sf"/>
</dbReference>
<evidence type="ECO:0000256" key="14">
    <source>
        <dbReference type="ARBA" id="ARBA00023128"/>
    </source>
</evidence>
<dbReference type="PIRSF" id="PIRSF038895">
    <property type="entry name" value="FPGS"/>
    <property type="match status" value="1"/>
</dbReference>
<keyword evidence="11" id="KW-0999">Mitochondrion inner membrane</keyword>
<organism evidence="20 21">
    <name type="scientific">Pseudomassariella vexata</name>
    <dbReference type="NCBI Taxonomy" id="1141098"/>
    <lineage>
        <taxon>Eukaryota</taxon>
        <taxon>Fungi</taxon>
        <taxon>Dikarya</taxon>
        <taxon>Ascomycota</taxon>
        <taxon>Pezizomycotina</taxon>
        <taxon>Sordariomycetes</taxon>
        <taxon>Xylariomycetidae</taxon>
        <taxon>Amphisphaeriales</taxon>
        <taxon>Pseudomassariaceae</taxon>
        <taxon>Pseudomassariella</taxon>
    </lineage>
</organism>
<evidence type="ECO:0000256" key="6">
    <source>
        <dbReference type="ARBA" id="ARBA00022490"/>
    </source>
</evidence>
<sequence length="561" mass="61078">MKISWIKPTLICRKPAKNAATSYTGLFSLTRFRGRIRLSSTMARTYDSALSRLSSLQSNHAVTSLFSPPPTTSPNSSSNGKPQDLNALAIPEMLSWLCRAGMSPSDLTKLRCIHVAGTKGKGSVCAYLTSILTQPGLHATAGRVGTYTSPHLVSVRERIMLDGQPISQDLFTRYFFEVWDAFTASARALLAEGSEEGQMSAEVEGPMSKPFYFRFLTILAFYVFIKEGVKTAVIECGIGGEYDATNVLPVEATTASVVTQLGIDHVGMLGRTLPDIAWHKIGVAKEGRKCFSRRLGGEAGEAAMKVMRKRTQEKGAELVEVTDDEVESWGGVKADTLGSLDGDFQKFNQALAVAAAKAHMERLGESAIGATNALFAHLPDGFTNGLQQARLRGRCETRIDGNITWLIDGAHTAESLEEVAKWYSSKQETLAGSEKVLIFNQQDRDAAKLLAGLYDGILRATRTPDARPFDRAVFTRNDLQKRGDEEPDRDLSVQKSAADTFESLAPGTATRIHDNMSDVIQEVREQYMGDKAQGKKVVVLVTGSLHLVGALLRTLKPDAPI</sequence>
<name>A0A1Y2D891_9PEZI</name>
<dbReference type="EC" id="6.3.2.17" evidence="17"/>
<dbReference type="GO" id="GO:0046872">
    <property type="term" value="F:metal ion binding"/>
    <property type="evidence" value="ECO:0007669"/>
    <property type="project" value="UniProtKB-KW"/>
</dbReference>
<feature type="binding site" evidence="18">
    <location>
        <position position="394"/>
    </location>
    <ligand>
        <name>ATP</name>
        <dbReference type="ChEBI" id="CHEBI:30616"/>
    </ligand>
</feature>
<comment type="cofactor">
    <cofactor evidence="17">
        <name>a monovalent cation</name>
        <dbReference type="ChEBI" id="CHEBI:60242"/>
    </cofactor>
    <text evidence="17">A monovalent cation.</text>
</comment>
<gene>
    <name evidence="20" type="ORF">BCR38DRAFT_453251</name>
</gene>
<reference evidence="20 21" key="1">
    <citation type="submission" date="2016-07" db="EMBL/GenBank/DDBJ databases">
        <title>Pervasive Adenine N6-methylation of Active Genes in Fungi.</title>
        <authorList>
            <consortium name="DOE Joint Genome Institute"/>
            <person name="Mondo S.J."/>
            <person name="Dannebaum R.O."/>
            <person name="Kuo R.C."/>
            <person name="Labutti K."/>
            <person name="Haridas S."/>
            <person name="Kuo A."/>
            <person name="Salamov A."/>
            <person name="Ahrendt S.R."/>
            <person name="Lipzen A."/>
            <person name="Sullivan W."/>
            <person name="Andreopoulos W.B."/>
            <person name="Clum A."/>
            <person name="Lindquist E."/>
            <person name="Daum C."/>
            <person name="Ramamoorthy G.K."/>
            <person name="Gryganskyi A."/>
            <person name="Culley D."/>
            <person name="Magnuson J.K."/>
            <person name="James T.Y."/>
            <person name="O'Malley M.A."/>
            <person name="Stajich J.E."/>
            <person name="Spatafora J.W."/>
            <person name="Visel A."/>
            <person name="Grigoriev I.V."/>
        </authorList>
    </citation>
    <scope>NUCLEOTIDE SEQUENCE [LARGE SCALE GENOMIC DNA]</scope>
    <source>
        <strain evidence="20 21">CBS 129021</strain>
    </source>
</reference>
<feature type="binding site" evidence="19">
    <location>
        <position position="149"/>
    </location>
    <ligand>
        <name>Mg(2+)</name>
        <dbReference type="ChEBI" id="CHEBI:18420"/>
        <label>1</label>
    </ligand>
</feature>
<accession>A0A1Y2D891</accession>
<dbReference type="PROSITE" id="PS01012">
    <property type="entry name" value="FOLYLPOLYGLU_SYNT_2"/>
    <property type="match status" value="1"/>
</dbReference>
<evidence type="ECO:0000256" key="13">
    <source>
        <dbReference type="ARBA" id="ARBA00022842"/>
    </source>
</evidence>
<proteinExistence type="inferred from homology"/>
<dbReference type="PANTHER" id="PTHR11136:SF5">
    <property type="entry name" value="FOLYLPOLYGLUTAMATE SYNTHASE, MITOCHONDRIAL"/>
    <property type="match status" value="1"/>
</dbReference>
<keyword evidence="13 19" id="KW-0460">Magnesium</keyword>
<dbReference type="GO" id="GO:0005524">
    <property type="term" value="F:ATP binding"/>
    <property type="evidence" value="ECO:0007669"/>
    <property type="project" value="UniProtKB-KW"/>
</dbReference>
<evidence type="ECO:0000256" key="1">
    <source>
        <dbReference type="ARBA" id="ARBA00004273"/>
    </source>
</evidence>
<evidence type="ECO:0000256" key="9">
    <source>
        <dbReference type="ARBA" id="ARBA00022723"/>
    </source>
</evidence>
<dbReference type="InterPro" id="IPR018109">
    <property type="entry name" value="Folylpolyglutamate_synth_CS"/>
</dbReference>
<evidence type="ECO:0000313" key="21">
    <source>
        <dbReference type="Proteomes" id="UP000193689"/>
    </source>
</evidence>
<feature type="binding site" evidence="19">
    <location>
        <position position="235"/>
    </location>
    <ligand>
        <name>Mg(2+)</name>
        <dbReference type="ChEBI" id="CHEBI:18420"/>
        <label>1</label>
    </ligand>
</feature>
<comment type="catalytic activity">
    <reaction evidence="16 17">
        <text>(6S)-5,6,7,8-tetrahydrofolyl-(gamma-L-Glu)(n) + L-glutamate + ATP = (6S)-5,6,7,8-tetrahydrofolyl-(gamma-L-Glu)(n+1) + ADP + phosphate + H(+)</text>
        <dbReference type="Rhea" id="RHEA:10580"/>
        <dbReference type="Rhea" id="RHEA-COMP:14738"/>
        <dbReference type="Rhea" id="RHEA-COMP:14740"/>
        <dbReference type="ChEBI" id="CHEBI:15378"/>
        <dbReference type="ChEBI" id="CHEBI:29985"/>
        <dbReference type="ChEBI" id="CHEBI:30616"/>
        <dbReference type="ChEBI" id="CHEBI:43474"/>
        <dbReference type="ChEBI" id="CHEBI:141005"/>
        <dbReference type="ChEBI" id="CHEBI:456216"/>
        <dbReference type="EC" id="6.3.2.17"/>
    </reaction>
</comment>
<dbReference type="Gene3D" id="3.40.1190.10">
    <property type="entry name" value="Mur-like, catalytic domain"/>
    <property type="match status" value="1"/>
</dbReference>
<evidence type="ECO:0000256" key="3">
    <source>
        <dbReference type="ARBA" id="ARBA00004496"/>
    </source>
</evidence>
<dbReference type="SUPFAM" id="SSF53244">
    <property type="entry name" value="MurD-like peptide ligases, peptide-binding domain"/>
    <property type="match status" value="1"/>
</dbReference>
<evidence type="ECO:0000256" key="11">
    <source>
        <dbReference type="ARBA" id="ARBA00022792"/>
    </source>
</evidence>
<keyword evidence="9 19" id="KW-0479">Metal-binding</keyword>
<comment type="function">
    <text evidence="17">Catalyzes conversion of folates to polyglutamate derivatives allowing concentration of folate compounds in the cell and the intracellular retention of these cofactors, which are important substrates for most of the folate-dependent enzymes that are involved in one-carbon transfer reactions involved in purine, pyrimidine and amino acid synthesis.</text>
</comment>
<comment type="similarity">
    <text evidence="5 17">Belongs to the folylpolyglutamate synthase family.</text>
</comment>
<dbReference type="UniPathway" id="UPA00850"/>
<dbReference type="STRING" id="1141098.A0A1Y2D891"/>
<dbReference type="Proteomes" id="UP000193689">
    <property type="component" value="Unassembled WGS sequence"/>
</dbReference>
<evidence type="ECO:0000256" key="19">
    <source>
        <dbReference type="PIRSR" id="PIRSR038895-2"/>
    </source>
</evidence>
<keyword evidence="10 18" id="KW-0547">Nucleotide-binding</keyword>
<dbReference type="AlphaFoldDB" id="A0A1Y2D891"/>
<keyword evidence="8 17" id="KW-0436">Ligase</keyword>
<dbReference type="Gene3D" id="3.90.190.20">
    <property type="entry name" value="Mur ligase, C-terminal domain"/>
    <property type="match status" value="1"/>
</dbReference>
<evidence type="ECO:0000256" key="15">
    <source>
        <dbReference type="ARBA" id="ARBA00023136"/>
    </source>
</evidence>
<dbReference type="GO" id="GO:0005829">
    <property type="term" value="C:cytosol"/>
    <property type="evidence" value="ECO:0007669"/>
    <property type="project" value="TreeGrafter"/>
</dbReference>
<evidence type="ECO:0000256" key="4">
    <source>
        <dbReference type="ARBA" id="ARBA00005150"/>
    </source>
</evidence>
<keyword evidence="6" id="KW-0963">Cytoplasm</keyword>
<comment type="subcellular location">
    <subcellularLocation>
        <location evidence="3">Cytoplasm</location>
    </subcellularLocation>
    <subcellularLocation>
        <location evidence="1">Mitochondrion inner membrane</location>
    </subcellularLocation>
    <subcellularLocation>
        <location evidence="2">Mitochondrion matrix</location>
    </subcellularLocation>
</comment>
<evidence type="ECO:0000256" key="16">
    <source>
        <dbReference type="ARBA" id="ARBA00047493"/>
    </source>
</evidence>
<keyword evidence="14" id="KW-0496">Mitochondrion</keyword>
<evidence type="ECO:0000256" key="5">
    <source>
        <dbReference type="ARBA" id="ARBA00008276"/>
    </source>
</evidence>
<evidence type="ECO:0000256" key="12">
    <source>
        <dbReference type="ARBA" id="ARBA00022840"/>
    </source>
</evidence>
<keyword evidence="15" id="KW-0472">Membrane</keyword>
<evidence type="ECO:0000256" key="18">
    <source>
        <dbReference type="PIRSR" id="PIRSR038895-1"/>
    </source>
</evidence>
<dbReference type="GO" id="GO:0006730">
    <property type="term" value="P:one-carbon metabolic process"/>
    <property type="evidence" value="ECO:0007669"/>
    <property type="project" value="UniProtKB-KW"/>
</dbReference>
<dbReference type="GeneID" id="63777790"/>
<protein>
    <recommendedName>
        <fullName evidence="17">Folylpolyglutamate synthase</fullName>
        <ecNumber evidence="17">6.3.2.17</ecNumber>
    </recommendedName>
    <alternativeName>
        <fullName evidence="17">Folylpoly-gamma-glutamate synthetase</fullName>
    </alternativeName>
    <alternativeName>
        <fullName evidence="17">Tetrahydrofolylpolyglutamate synthase</fullName>
    </alternativeName>
</protein>
<dbReference type="GO" id="GO:0004326">
    <property type="term" value="F:tetrahydrofolylpolyglutamate synthase activity"/>
    <property type="evidence" value="ECO:0007669"/>
    <property type="project" value="UniProtKB-EC"/>
</dbReference>
<dbReference type="SUPFAM" id="SSF53623">
    <property type="entry name" value="MurD-like peptide ligases, catalytic domain"/>
    <property type="match status" value="1"/>
</dbReference>
<comment type="caution">
    <text evidence="20">The sequence shown here is derived from an EMBL/GenBank/DDBJ whole genome shotgun (WGS) entry which is preliminary data.</text>
</comment>
<feature type="binding site" evidence="18">
    <location>
        <position position="408"/>
    </location>
    <ligand>
        <name>ATP</name>
        <dbReference type="ChEBI" id="CHEBI:30616"/>
    </ligand>
</feature>
<keyword evidence="12 18" id="KW-0067">ATP-binding</keyword>
<dbReference type="InParanoid" id="A0A1Y2D891"/>
<evidence type="ECO:0000256" key="17">
    <source>
        <dbReference type="PIRNR" id="PIRNR038895"/>
    </source>
</evidence>
<dbReference type="NCBIfam" id="TIGR01499">
    <property type="entry name" value="folC"/>
    <property type="match status" value="1"/>
</dbReference>
<dbReference type="RefSeq" id="XP_040709379.1">
    <property type="nucleotide sequence ID" value="XM_040861578.1"/>
</dbReference>
<dbReference type="OrthoDB" id="5212574at2759"/>
<dbReference type="InterPro" id="IPR001645">
    <property type="entry name" value="Folylpolyglutamate_synth"/>
</dbReference>